<evidence type="ECO:0000256" key="5">
    <source>
        <dbReference type="ARBA" id="ARBA00035294"/>
    </source>
</evidence>
<dbReference type="GO" id="GO:0006412">
    <property type="term" value="P:translation"/>
    <property type="evidence" value="ECO:0007669"/>
    <property type="project" value="UniProtKB-UniRule"/>
</dbReference>
<keyword evidence="2 6" id="KW-0689">Ribosomal protein</keyword>
<sequence>MGMIMRYYEIVLMIHPDQSEFILKIIDDCKRNIINLGGIFHYLEDWGRLQLAYPIKKLHKSHYILMYIEILEIGINKLKKIFSLNENIIRNIIIKIKKINKIPSPIMKVVNENKIDIGIDNINTV</sequence>
<proteinExistence type="inferred from homology"/>
<evidence type="ECO:0000256" key="2">
    <source>
        <dbReference type="ARBA" id="ARBA00022980"/>
    </source>
</evidence>
<keyword evidence="6" id="KW-0694">RNA-binding</keyword>
<accession>A0A346DZI8</accession>
<keyword evidence="8" id="KW-1185">Reference proteome</keyword>
<name>A0A346DZI8_9ENTR</name>
<dbReference type="HAMAP" id="MF_00360">
    <property type="entry name" value="Ribosomal_bS6"/>
    <property type="match status" value="1"/>
</dbReference>
<dbReference type="GO" id="GO:0015935">
    <property type="term" value="C:small ribosomal subunit"/>
    <property type="evidence" value="ECO:0007669"/>
    <property type="project" value="TreeGrafter"/>
</dbReference>
<dbReference type="KEGG" id="ppet:C9I82_172"/>
<comment type="function">
    <text evidence="4 6">Binds together with bS18 to 16S ribosomal RNA.</text>
</comment>
<dbReference type="Proteomes" id="UP000256856">
    <property type="component" value="Chromosome"/>
</dbReference>
<reference evidence="7 8" key="1">
    <citation type="submission" date="2018-03" db="EMBL/GenBank/DDBJ databases">
        <title>A parallel universe: an anciently diverged bacterial symbiosis in a Hawaiian planthopper (Hemiptera: Cixiidae) reveals rearranged nutritional responsibilities.</title>
        <authorList>
            <person name="Bennett G."/>
            <person name="Mao M."/>
        </authorList>
    </citation>
    <scope>NUCLEOTIDE SEQUENCE [LARGE SCALE GENOMIC DNA]</scope>
    <source>
        <strain evidence="7 8">OLIH</strain>
    </source>
</reference>
<dbReference type="PANTHER" id="PTHR21011:SF1">
    <property type="entry name" value="SMALL RIBOSOMAL SUBUNIT PROTEIN BS6M"/>
    <property type="match status" value="1"/>
</dbReference>
<dbReference type="GO" id="GO:0005737">
    <property type="term" value="C:cytoplasm"/>
    <property type="evidence" value="ECO:0007669"/>
    <property type="project" value="UniProtKB-ARBA"/>
</dbReference>
<dbReference type="NCBIfam" id="TIGR00166">
    <property type="entry name" value="S6"/>
    <property type="match status" value="1"/>
</dbReference>
<dbReference type="SUPFAM" id="SSF54995">
    <property type="entry name" value="Ribosomal protein S6"/>
    <property type="match status" value="1"/>
</dbReference>
<evidence type="ECO:0000256" key="4">
    <source>
        <dbReference type="ARBA" id="ARBA00035104"/>
    </source>
</evidence>
<gene>
    <name evidence="6" type="primary">rpsF</name>
    <name evidence="7" type="ORF">C9I82_172</name>
</gene>
<dbReference type="InterPro" id="IPR020814">
    <property type="entry name" value="Ribosomal_S6_plastid/chlpt"/>
</dbReference>
<protein>
    <recommendedName>
        <fullName evidence="5 6">Small ribosomal subunit protein bS6</fullName>
    </recommendedName>
</protein>
<dbReference type="Gene3D" id="3.30.70.60">
    <property type="match status" value="1"/>
</dbReference>
<evidence type="ECO:0000256" key="3">
    <source>
        <dbReference type="ARBA" id="ARBA00023274"/>
    </source>
</evidence>
<dbReference type="Pfam" id="PF01250">
    <property type="entry name" value="Ribosomal_S6"/>
    <property type="match status" value="1"/>
</dbReference>
<dbReference type="GO" id="GO:0003735">
    <property type="term" value="F:structural constituent of ribosome"/>
    <property type="evidence" value="ECO:0007669"/>
    <property type="project" value="InterPro"/>
</dbReference>
<dbReference type="AlphaFoldDB" id="A0A346DZI8"/>
<dbReference type="InterPro" id="IPR035980">
    <property type="entry name" value="Ribosomal_bS6_sf"/>
</dbReference>
<dbReference type="PANTHER" id="PTHR21011">
    <property type="entry name" value="MITOCHONDRIAL 28S RIBOSOMAL PROTEIN S6"/>
    <property type="match status" value="1"/>
</dbReference>
<dbReference type="GO" id="GO:0070181">
    <property type="term" value="F:small ribosomal subunit rRNA binding"/>
    <property type="evidence" value="ECO:0007669"/>
    <property type="project" value="TreeGrafter"/>
</dbReference>
<comment type="similarity">
    <text evidence="1 6">Belongs to the bacterial ribosomal protein bS6 family.</text>
</comment>
<dbReference type="InterPro" id="IPR014717">
    <property type="entry name" value="Transl_elong_EF1B/ribsomal_bS6"/>
</dbReference>
<dbReference type="CDD" id="cd00473">
    <property type="entry name" value="bS6"/>
    <property type="match status" value="1"/>
</dbReference>
<keyword evidence="3 6" id="KW-0687">Ribonucleoprotein</keyword>
<evidence type="ECO:0000256" key="6">
    <source>
        <dbReference type="HAMAP-Rule" id="MF_00360"/>
    </source>
</evidence>
<evidence type="ECO:0000313" key="7">
    <source>
        <dbReference type="EMBL" id="AXN02143.1"/>
    </source>
</evidence>
<dbReference type="InterPro" id="IPR000529">
    <property type="entry name" value="Ribosomal_bS6"/>
</dbReference>
<keyword evidence="6" id="KW-0699">rRNA-binding</keyword>
<evidence type="ECO:0000313" key="8">
    <source>
        <dbReference type="Proteomes" id="UP000256856"/>
    </source>
</evidence>
<evidence type="ECO:0000256" key="1">
    <source>
        <dbReference type="ARBA" id="ARBA00009512"/>
    </source>
</evidence>
<organism evidence="7 8">
    <name type="scientific">Candidatus Purcelliella pentastirinorum</name>
    <dbReference type="NCBI Taxonomy" id="472834"/>
    <lineage>
        <taxon>Bacteria</taxon>
        <taxon>Pseudomonadati</taxon>
        <taxon>Pseudomonadota</taxon>
        <taxon>Gammaproteobacteria</taxon>
        <taxon>Enterobacterales</taxon>
        <taxon>Enterobacteriaceae</taxon>
        <taxon>Candidatus Purcelliella</taxon>
    </lineage>
</organism>
<dbReference type="EMBL" id="CP028374">
    <property type="protein sequence ID" value="AXN02143.1"/>
    <property type="molecule type" value="Genomic_DNA"/>
</dbReference>